<name>A0A655BNV8_SALET</name>
<dbReference type="AlphaFoldDB" id="A0A655BNV8"/>
<proteinExistence type="predicted"/>
<organism evidence="1 2">
    <name type="scientific">Salmonella enterica subsp. enterica serovar Bovismorbificans</name>
    <dbReference type="NCBI Taxonomy" id="58097"/>
    <lineage>
        <taxon>Bacteria</taxon>
        <taxon>Pseudomonadati</taxon>
        <taxon>Pseudomonadota</taxon>
        <taxon>Gammaproteobacteria</taxon>
        <taxon>Enterobacterales</taxon>
        <taxon>Enterobacteriaceae</taxon>
        <taxon>Salmonella</taxon>
    </lineage>
</organism>
<dbReference type="EMBL" id="CQPA01000002">
    <property type="protein sequence ID" value="CNT61723.1"/>
    <property type="molecule type" value="Genomic_DNA"/>
</dbReference>
<evidence type="ECO:0000313" key="2">
    <source>
        <dbReference type="Proteomes" id="UP000041314"/>
    </source>
</evidence>
<accession>A0A655BNV8</accession>
<gene>
    <name evidence="1" type="ORF">ERS008198_00382</name>
</gene>
<sequence>MLNSFFERLYIFCCEYEVLDGGILSIHFQTRDFFFLVCIDVIKIFTIPNILRQNAMAERQCHNHGQLMF</sequence>
<dbReference type="Proteomes" id="UP000041314">
    <property type="component" value="Unassembled WGS sequence"/>
</dbReference>
<protein>
    <submittedName>
        <fullName evidence="1">Uncharacterized protein</fullName>
    </submittedName>
</protein>
<evidence type="ECO:0000313" key="1">
    <source>
        <dbReference type="EMBL" id="CNT61723.1"/>
    </source>
</evidence>
<reference evidence="1 2" key="1">
    <citation type="submission" date="2015-03" db="EMBL/GenBank/DDBJ databases">
        <authorList>
            <consortium name="Pathogen Informatics"/>
        </authorList>
    </citation>
    <scope>NUCLEOTIDE SEQUENCE [LARGE SCALE GENOMIC DNA]</scope>
    <source>
        <strain evidence="1 2">A1104</strain>
    </source>
</reference>